<evidence type="ECO:0000313" key="1">
    <source>
        <dbReference type="EMBL" id="CDS88882.1"/>
    </source>
</evidence>
<name>A0A069AKY0_CLODI</name>
<reference evidence="1" key="1">
    <citation type="submission" date="2014-07" db="EMBL/GenBank/DDBJ databases">
        <authorList>
            <person name="Monot Marc"/>
        </authorList>
    </citation>
    <scope>NUCLEOTIDE SEQUENCE</scope>
    <source>
        <strain evidence="2">7032989</strain>
    </source>
</reference>
<gene>
    <name evidence="2" type="ORF">BN1095_650043</name>
    <name evidence="1" type="ORF">BN1096_700218</name>
</gene>
<proteinExistence type="predicted"/>
<accession>A0A069AKY0</accession>
<organism evidence="1">
    <name type="scientific">Clostridioides difficile</name>
    <name type="common">Peptoclostridium difficile</name>
    <dbReference type="NCBI Taxonomy" id="1496"/>
    <lineage>
        <taxon>Bacteria</taxon>
        <taxon>Bacillati</taxon>
        <taxon>Bacillota</taxon>
        <taxon>Clostridia</taxon>
        <taxon>Peptostreptococcales</taxon>
        <taxon>Peptostreptococcaceae</taxon>
        <taxon>Clostridioides</taxon>
    </lineage>
</organism>
<dbReference type="EMBL" id="LK933349">
    <property type="protein sequence ID" value="CDT71138.1"/>
    <property type="molecule type" value="Genomic_DNA"/>
</dbReference>
<sequence length="44" mass="5069">MCKQRKEAPKKPLIYTIILLYKKPKYTLIVANTVAINSDITAIY</sequence>
<dbReference type="RefSeq" id="WP_021367207.1">
    <property type="nucleotide sequence ID" value="NZ_BBYE01000159.1"/>
</dbReference>
<evidence type="ECO:0000313" key="2">
    <source>
        <dbReference type="EMBL" id="CDT71138.1"/>
    </source>
</evidence>
<protein>
    <submittedName>
        <fullName evidence="1">Uncharacterized protein</fullName>
    </submittedName>
</protein>
<dbReference type="EMBL" id="LK932525">
    <property type="protein sequence ID" value="CDS88882.1"/>
    <property type="molecule type" value="Genomic_DNA"/>
</dbReference>
<dbReference type="AlphaFoldDB" id="A0A069AKY0"/>